<accession>A0ABS9KSC4</accession>
<keyword evidence="4" id="KW-1185">Reference proteome</keyword>
<evidence type="ECO:0000313" key="4">
    <source>
        <dbReference type="Proteomes" id="UP001165367"/>
    </source>
</evidence>
<evidence type="ECO:0000256" key="1">
    <source>
        <dbReference type="ARBA" id="ARBA00009251"/>
    </source>
</evidence>
<reference evidence="3" key="1">
    <citation type="submission" date="2022-01" db="EMBL/GenBank/DDBJ databases">
        <authorList>
            <person name="Jo J.-H."/>
            <person name="Im W.-T."/>
        </authorList>
    </citation>
    <scope>NUCLEOTIDE SEQUENCE</scope>
    <source>
        <strain evidence="3">NA20</strain>
    </source>
</reference>
<comment type="similarity">
    <text evidence="1">Belongs to the PUR DNA-binding protein family.</text>
</comment>
<dbReference type="RefSeq" id="WP_237872324.1">
    <property type="nucleotide sequence ID" value="NZ_JAKLTR010000007.1"/>
</dbReference>
<name>A0ABS9KSC4_9BACT</name>
<dbReference type="InterPro" id="IPR006628">
    <property type="entry name" value="PUR-bd_fam"/>
</dbReference>
<dbReference type="SMART" id="SM00712">
    <property type="entry name" value="PUR"/>
    <property type="match status" value="1"/>
</dbReference>
<keyword evidence="2" id="KW-0238">DNA-binding</keyword>
<comment type="caution">
    <text evidence="3">The sequence shown here is derived from an EMBL/GenBank/DDBJ whole genome shotgun (WGS) entry which is preliminary data.</text>
</comment>
<gene>
    <name evidence="3" type="ORF">LZZ85_12910</name>
</gene>
<organism evidence="3 4">
    <name type="scientific">Terrimonas ginsenosidimutans</name>
    <dbReference type="NCBI Taxonomy" id="2908004"/>
    <lineage>
        <taxon>Bacteria</taxon>
        <taxon>Pseudomonadati</taxon>
        <taxon>Bacteroidota</taxon>
        <taxon>Chitinophagia</taxon>
        <taxon>Chitinophagales</taxon>
        <taxon>Chitinophagaceae</taxon>
        <taxon>Terrimonas</taxon>
    </lineage>
</organism>
<sequence>MAHDKESFGANSIYSKHIRAGKRRSYFFDVKATRSNDYYLTITESRKRFNDDGYDRHKIFVYKEDFNKFLKSLEDTINYVKTELMPDFDFDSFSHDYTDDDSEPMVGVIRLSFIPESDIEIYIPQKEVSVLDGERITNACGDFMEALGFEVKTEDEPIYRSFWKKILFVFKKEVSPEEFEKLFRKGKSALELKHVDLPSAEQTEKLATAAQKIVDSLDSFEEGVVRLGTLIVLKKNVNGKSKIVIQQINHDMAKILDDKPQLMKSLQTLYELLTGDVIGEKEADNTTSSTAVIE</sequence>
<protein>
    <submittedName>
        <fullName evidence="3">PUR family DNA/RNA-binding protein</fullName>
    </submittedName>
</protein>
<evidence type="ECO:0000256" key="2">
    <source>
        <dbReference type="ARBA" id="ARBA00023125"/>
    </source>
</evidence>
<dbReference type="Pfam" id="PF11680">
    <property type="entry name" value="DUF3276"/>
    <property type="match status" value="1"/>
</dbReference>
<dbReference type="EMBL" id="JAKLTR010000007">
    <property type="protein sequence ID" value="MCG2615193.1"/>
    <property type="molecule type" value="Genomic_DNA"/>
</dbReference>
<dbReference type="Gene3D" id="3.10.450.700">
    <property type="match status" value="1"/>
</dbReference>
<evidence type="ECO:0000313" key="3">
    <source>
        <dbReference type="EMBL" id="MCG2615193.1"/>
    </source>
</evidence>
<proteinExistence type="inferred from homology"/>
<dbReference type="Proteomes" id="UP001165367">
    <property type="component" value="Unassembled WGS sequence"/>
</dbReference>